<evidence type="ECO:0000256" key="3">
    <source>
        <dbReference type="ARBA" id="ARBA00022840"/>
    </source>
</evidence>
<proteinExistence type="inferred from homology"/>
<dbReference type="Pfam" id="PF03266">
    <property type="entry name" value="NTPase_1"/>
    <property type="match status" value="1"/>
</dbReference>
<organism evidence="5 6">
    <name type="scientific">Stomoxys calcitrans</name>
    <name type="common">Stable fly</name>
    <name type="synonym">Conops calcitrans</name>
    <dbReference type="NCBI Taxonomy" id="35570"/>
    <lineage>
        <taxon>Eukaryota</taxon>
        <taxon>Metazoa</taxon>
        <taxon>Ecdysozoa</taxon>
        <taxon>Arthropoda</taxon>
        <taxon>Hexapoda</taxon>
        <taxon>Insecta</taxon>
        <taxon>Pterygota</taxon>
        <taxon>Neoptera</taxon>
        <taxon>Endopterygota</taxon>
        <taxon>Diptera</taxon>
        <taxon>Brachycera</taxon>
        <taxon>Muscomorpha</taxon>
        <taxon>Muscoidea</taxon>
        <taxon>Muscidae</taxon>
        <taxon>Stomoxys</taxon>
    </lineage>
</organism>
<dbReference type="Gene3D" id="3.40.50.300">
    <property type="entry name" value="P-loop containing nucleotide triphosphate hydrolases"/>
    <property type="match status" value="1"/>
</dbReference>
<dbReference type="OrthoDB" id="446244at2759"/>
<dbReference type="NCBIfam" id="NF010248">
    <property type="entry name" value="PRK13695.1"/>
    <property type="match status" value="1"/>
</dbReference>
<dbReference type="SUPFAM" id="SSF52540">
    <property type="entry name" value="P-loop containing nucleoside triphosphate hydrolases"/>
    <property type="match status" value="1"/>
</dbReference>
<feature type="domain" description="AAA+ ATPase" evidence="4">
    <location>
        <begin position="6"/>
        <end position="154"/>
    </location>
</feature>
<dbReference type="KEGG" id="scac:106093335"/>
<keyword evidence="6" id="KW-1185">Reference proteome</keyword>
<dbReference type="VEuPathDB" id="VectorBase:SCAU015951"/>
<dbReference type="EnsemblMetazoa" id="SCAU015951-RA">
    <property type="protein sequence ID" value="SCAU015951-PA"/>
    <property type="gene ID" value="SCAU015951"/>
</dbReference>
<protein>
    <recommendedName>
        <fullName evidence="4">AAA+ ATPase domain-containing protein</fullName>
    </recommendedName>
</protein>
<evidence type="ECO:0000313" key="5">
    <source>
        <dbReference type="EnsemblMetazoa" id="SCAU015951-PA"/>
    </source>
</evidence>
<reference evidence="5" key="1">
    <citation type="submission" date="2020-05" db="UniProtKB">
        <authorList>
            <consortium name="EnsemblMetazoa"/>
        </authorList>
    </citation>
    <scope>IDENTIFICATION</scope>
    <source>
        <strain evidence="5">USDA</strain>
    </source>
</reference>
<dbReference type="InterPro" id="IPR004948">
    <property type="entry name" value="Nuc-triphosphatase_THEP1"/>
</dbReference>
<dbReference type="STRING" id="35570.A0A1I8QCP7"/>
<gene>
    <name evidence="5" type="primary">106093335</name>
</gene>
<dbReference type="SMART" id="SM00382">
    <property type="entry name" value="AAA"/>
    <property type="match status" value="1"/>
</dbReference>
<accession>A0A1I8QCP7</accession>
<dbReference type="PANTHER" id="PTHR43146">
    <property type="entry name" value="CANCER-RELATED NUCLEOSIDE-TRIPHOSPHATASE"/>
    <property type="match status" value="1"/>
</dbReference>
<keyword evidence="3" id="KW-0067">ATP-binding</keyword>
<dbReference type="GO" id="GO:0017111">
    <property type="term" value="F:ribonucleoside triphosphate phosphatase activity"/>
    <property type="evidence" value="ECO:0007669"/>
    <property type="project" value="InterPro"/>
</dbReference>
<dbReference type="PANTHER" id="PTHR43146:SF1">
    <property type="entry name" value="CANCER-RELATED NUCLEOSIDE-TRIPHOSPHATASE"/>
    <property type="match status" value="1"/>
</dbReference>
<dbReference type="CDD" id="cd19482">
    <property type="entry name" value="RecA-like_Thep1"/>
    <property type="match status" value="1"/>
</dbReference>
<dbReference type="InterPro" id="IPR003593">
    <property type="entry name" value="AAA+_ATPase"/>
</dbReference>
<dbReference type="HAMAP" id="MF_00796">
    <property type="entry name" value="NTPase_1"/>
    <property type="match status" value="1"/>
</dbReference>
<dbReference type="Proteomes" id="UP000095300">
    <property type="component" value="Unassembled WGS sequence"/>
</dbReference>
<dbReference type="InterPro" id="IPR027417">
    <property type="entry name" value="P-loop_NTPase"/>
</dbReference>
<name>A0A1I8QCP7_STOCA</name>
<keyword evidence="1" id="KW-0547">Nucleotide-binding</keyword>
<sequence>MAGNCNNSILLITGPPGIGKTTLVRQLCKELIESHKIVCRGFYTNEIRNSSRQRIGFDVVTVNNDRKATLARSEVNHRGPYVGKYAVFVKKFEDLVLPLLRIREAPQLLVLDEIGKMELKSKKFESAVYACLDARITILATIPFELRQPIPLVEKLKSLCQNKIVVVTKENRNQLPYEILENILNIIQRT</sequence>
<dbReference type="GO" id="GO:0005524">
    <property type="term" value="F:ATP binding"/>
    <property type="evidence" value="ECO:0007669"/>
    <property type="project" value="UniProtKB-KW"/>
</dbReference>
<evidence type="ECO:0000256" key="1">
    <source>
        <dbReference type="ARBA" id="ARBA00022741"/>
    </source>
</evidence>
<dbReference type="AlphaFoldDB" id="A0A1I8QCP7"/>
<evidence type="ECO:0000313" key="6">
    <source>
        <dbReference type="Proteomes" id="UP000095300"/>
    </source>
</evidence>
<evidence type="ECO:0000256" key="2">
    <source>
        <dbReference type="ARBA" id="ARBA00022801"/>
    </source>
</evidence>
<evidence type="ECO:0000259" key="4">
    <source>
        <dbReference type="SMART" id="SM00382"/>
    </source>
</evidence>
<keyword evidence="2" id="KW-0378">Hydrolase</keyword>